<dbReference type="OrthoDB" id="9811373at2"/>
<keyword evidence="4 5" id="KW-0472">Membrane</keyword>
<feature type="transmembrane region" description="Helical" evidence="5">
    <location>
        <begin position="63"/>
        <end position="84"/>
    </location>
</feature>
<keyword evidence="2 5" id="KW-0812">Transmembrane</keyword>
<dbReference type="EMBL" id="FOAP01000006">
    <property type="protein sequence ID" value="SEL46214.1"/>
    <property type="molecule type" value="Genomic_DNA"/>
</dbReference>
<dbReference type="Pfam" id="PF13564">
    <property type="entry name" value="DoxX_2"/>
    <property type="match status" value="1"/>
</dbReference>
<sequence>MEALSQRGILDVNAVPQAQAVIGSRKAQWAGRLMSGLAILFLAFDALGKVLRLPPFIQGTTELGYTVSAVFGLGLVQSLCVALYVVPRTSVLGAILLTGWFGGAIATHVRVGSPLFSHTLFPVYVALPVWGGLSLRNARLRALISMRVRE</sequence>
<evidence type="ECO:0000256" key="4">
    <source>
        <dbReference type="ARBA" id="ARBA00023136"/>
    </source>
</evidence>
<organism evidence="6 7">
    <name type="scientific">Stigmatella aurantiaca</name>
    <dbReference type="NCBI Taxonomy" id="41"/>
    <lineage>
        <taxon>Bacteria</taxon>
        <taxon>Pseudomonadati</taxon>
        <taxon>Myxococcota</taxon>
        <taxon>Myxococcia</taxon>
        <taxon>Myxococcales</taxon>
        <taxon>Cystobacterineae</taxon>
        <taxon>Archangiaceae</taxon>
        <taxon>Stigmatella</taxon>
    </lineage>
</organism>
<gene>
    <name evidence="6" type="ORF">SAMN05444354_106107</name>
</gene>
<dbReference type="AlphaFoldDB" id="A0A1H7QEY6"/>
<evidence type="ECO:0000256" key="3">
    <source>
        <dbReference type="ARBA" id="ARBA00022989"/>
    </source>
</evidence>
<comment type="subcellular location">
    <subcellularLocation>
        <location evidence="1">Membrane</location>
        <topology evidence="1">Multi-pass membrane protein</topology>
    </subcellularLocation>
</comment>
<evidence type="ECO:0000256" key="1">
    <source>
        <dbReference type="ARBA" id="ARBA00004141"/>
    </source>
</evidence>
<keyword evidence="3 5" id="KW-1133">Transmembrane helix</keyword>
<feature type="transmembrane region" description="Helical" evidence="5">
    <location>
        <begin position="91"/>
        <end position="109"/>
    </location>
</feature>
<proteinExistence type="predicted"/>
<feature type="transmembrane region" description="Helical" evidence="5">
    <location>
        <begin position="115"/>
        <end position="135"/>
    </location>
</feature>
<feature type="transmembrane region" description="Helical" evidence="5">
    <location>
        <begin position="33"/>
        <end position="51"/>
    </location>
</feature>
<name>A0A1H7QEY6_STIAU</name>
<reference evidence="7" key="1">
    <citation type="submission" date="2016-10" db="EMBL/GenBank/DDBJ databases">
        <authorList>
            <person name="Varghese N."/>
            <person name="Submissions S."/>
        </authorList>
    </citation>
    <scope>NUCLEOTIDE SEQUENCE [LARGE SCALE GENOMIC DNA]</scope>
    <source>
        <strain evidence="7">DSM 17044</strain>
    </source>
</reference>
<evidence type="ECO:0000256" key="2">
    <source>
        <dbReference type="ARBA" id="ARBA00022692"/>
    </source>
</evidence>
<protein>
    <submittedName>
        <fullName evidence="6">DoxX-like family protein</fullName>
    </submittedName>
</protein>
<keyword evidence="7" id="KW-1185">Reference proteome</keyword>
<evidence type="ECO:0000256" key="5">
    <source>
        <dbReference type="SAM" id="Phobius"/>
    </source>
</evidence>
<accession>A0A1H7QEY6</accession>
<dbReference type="InterPro" id="IPR032808">
    <property type="entry name" value="DoxX"/>
</dbReference>
<evidence type="ECO:0000313" key="7">
    <source>
        <dbReference type="Proteomes" id="UP000182719"/>
    </source>
</evidence>
<dbReference type="GO" id="GO:0016020">
    <property type="term" value="C:membrane"/>
    <property type="evidence" value="ECO:0007669"/>
    <property type="project" value="UniProtKB-SubCell"/>
</dbReference>
<dbReference type="Proteomes" id="UP000182719">
    <property type="component" value="Unassembled WGS sequence"/>
</dbReference>
<evidence type="ECO:0000313" key="6">
    <source>
        <dbReference type="EMBL" id="SEL46214.1"/>
    </source>
</evidence>